<proteinExistence type="predicted"/>
<dbReference type="Proteomes" id="UP000298652">
    <property type="component" value="Unassembled WGS sequence"/>
</dbReference>
<organism evidence="1 2">
    <name type="scientific">Setaria viridis</name>
    <name type="common">Green bristlegrass</name>
    <name type="synonym">Setaria italica subsp. viridis</name>
    <dbReference type="NCBI Taxonomy" id="4556"/>
    <lineage>
        <taxon>Eukaryota</taxon>
        <taxon>Viridiplantae</taxon>
        <taxon>Streptophyta</taxon>
        <taxon>Embryophyta</taxon>
        <taxon>Tracheophyta</taxon>
        <taxon>Spermatophyta</taxon>
        <taxon>Magnoliopsida</taxon>
        <taxon>Liliopsida</taxon>
        <taxon>Poales</taxon>
        <taxon>Poaceae</taxon>
        <taxon>PACMAD clade</taxon>
        <taxon>Panicoideae</taxon>
        <taxon>Panicodae</taxon>
        <taxon>Paniceae</taxon>
        <taxon>Cenchrinae</taxon>
        <taxon>Setaria</taxon>
    </lineage>
</organism>
<reference evidence="1 2" key="1">
    <citation type="journal article" date="2020" name="Nat. Biotechnol.">
        <title>A genome resource for green millet Setaria viridis enables discovery of agronomically valuable loci.</title>
        <authorList>
            <person name="Mamidi S."/>
            <person name="Healey A."/>
            <person name="Huang P."/>
            <person name="Grimwood J."/>
            <person name="Jenkins J."/>
            <person name="Barry K."/>
            <person name="Sreedasyam A."/>
            <person name="Shu S."/>
            <person name="Lovell J.T."/>
            <person name="Feldman M."/>
            <person name="Wu J."/>
            <person name="Yu Y."/>
            <person name="Chen C."/>
            <person name="Johnson J."/>
            <person name="Sakakibara H."/>
            <person name="Kiba T."/>
            <person name="Sakurai T."/>
            <person name="Tavares R."/>
            <person name="Nusinow D.A."/>
            <person name="Baxter I."/>
            <person name="Schmutz J."/>
            <person name="Brutnell T.P."/>
            <person name="Kellogg E.A."/>
        </authorList>
    </citation>
    <scope>NUCLEOTIDE SEQUENCE [LARGE SCALE GENOMIC DNA]</scope>
    <source>
        <strain evidence="2">cv. A10</strain>
    </source>
</reference>
<protein>
    <submittedName>
        <fullName evidence="1">Uncharacterized protein</fullName>
    </submittedName>
</protein>
<comment type="caution">
    <text evidence="1">The sequence shown here is derived from an EMBL/GenBank/DDBJ whole genome shotgun (WGS) entry which is preliminary data.</text>
</comment>
<gene>
    <name evidence="1" type="ORF">SEVIR_J003712v4</name>
</gene>
<keyword evidence="2" id="KW-1185">Reference proteome</keyword>
<accession>A0ACC3P248</accession>
<sequence length="117" mass="13287">MVDIWDIDKKADSTSKINSLVGSLERFEELKNRLVADASACTEEEVQELLQRFQNTDQAASDFLIARYGIGTRSSQLHSINLSLMTNEVKTRMEVDLENHQEVFSEPFLNCCQKASD</sequence>
<dbReference type="EMBL" id="MU967173">
    <property type="protein sequence ID" value="KAK6646295.1"/>
    <property type="molecule type" value="Genomic_DNA"/>
</dbReference>
<evidence type="ECO:0000313" key="2">
    <source>
        <dbReference type="Proteomes" id="UP000298652"/>
    </source>
</evidence>
<evidence type="ECO:0000313" key="1">
    <source>
        <dbReference type="EMBL" id="KAK6646295.1"/>
    </source>
</evidence>
<name>A0ACC3P248_SETVI</name>